<organism evidence="10 11">
    <name type="scientific">Atractosteus spatula</name>
    <name type="common">Alligator gar</name>
    <name type="synonym">Lepisosteus spatula</name>
    <dbReference type="NCBI Taxonomy" id="7917"/>
    <lineage>
        <taxon>Eukaryota</taxon>
        <taxon>Metazoa</taxon>
        <taxon>Chordata</taxon>
        <taxon>Craniata</taxon>
        <taxon>Vertebrata</taxon>
        <taxon>Euteleostomi</taxon>
        <taxon>Actinopterygii</taxon>
        <taxon>Neopterygii</taxon>
        <taxon>Holostei</taxon>
        <taxon>Semionotiformes</taxon>
        <taxon>Lepisosteidae</taxon>
        <taxon>Atractosteus</taxon>
    </lineage>
</organism>
<evidence type="ECO:0000256" key="4">
    <source>
        <dbReference type="ARBA" id="ARBA00022825"/>
    </source>
</evidence>
<dbReference type="InterPro" id="IPR009003">
    <property type="entry name" value="Peptidase_S1_PA"/>
</dbReference>
<feature type="domain" description="Peptidase S1" evidence="9">
    <location>
        <begin position="35"/>
        <end position="278"/>
    </location>
</feature>
<dbReference type="InterPro" id="IPR001314">
    <property type="entry name" value="Peptidase_S1A"/>
</dbReference>
<dbReference type="PROSITE" id="PS00134">
    <property type="entry name" value="TRYPSIN_HIS"/>
    <property type="match status" value="1"/>
</dbReference>
<keyword evidence="5" id="KW-1015">Disulfide bond</keyword>
<evidence type="ECO:0000256" key="7">
    <source>
        <dbReference type="RuleBase" id="RU363034"/>
    </source>
</evidence>
<feature type="non-terminal residue" evidence="10">
    <location>
        <position position="1"/>
    </location>
</feature>
<feature type="signal peptide" evidence="8">
    <location>
        <begin position="1"/>
        <end position="23"/>
    </location>
</feature>
<evidence type="ECO:0000256" key="2">
    <source>
        <dbReference type="ARBA" id="ARBA00022729"/>
    </source>
</evidence>
<dbReference type="InterPro" id="IPR033116">
    <property type="entry name" value="TRYPSIN_SER"/>
</dbReference>
<dbReference type="PANTHER" id="PTHR24253:SF144">
    <property type="entry name" value="CHYMOTRYPSIN-LIKE PROTEASE CTRL-1-RELATED"/>
    <property type="match status" value="1"/>
</dbReference>
<dbReference type="Gene3D" id="2.40.10.10">
    <property type="entry name" value="Trypsin-like serine proteases"/>
    <property type="match status" value="2"/>
</dbReference>
<evidence type="ECO:0000256" key="6">
    <source>
        <dbReference type="ARBA" id="ARBA00023180"/>
    </source>
</evidence>
<keyword evidence="1 7" id="KW-0645">Protease</keyword>
<keyword evidence="6" id="KW-0325">Glycoprotein</keyword>
<protein>
    <submittedName>
        <fullName evidence="10">PRS27 protease</fullName>
    </submittedName>
</protein>
<keyword evidence="3 7" id="KW-0378">Hydrolase</keyword>
<dbReference type="InterPro" id="IPR018114">
    <property type="entry name" value="TRYPSIN_HIS"/>
</dbReference>
<dbReference type="InterPro" id="IPR043504">
    <property type="entry name" value="Peptidase_S1_PA_chymotrypsin"/>
</dbReference>
<dbReference type="GO" id="GO:0006508">
    <property type="term" value="P:proteolysis"/>
    <property type="evidence" value="ECO:0007669"/>
    <property type="project" value="UniProtKB-KW"/>
</dbReference>
<dbReference type="Pfam" id="PF00089">
    <property type="entry name" value="Trypsin"/>
    <property type="match status" value="1"/>
</dbReference>
<dbReference type="PANTHER" id="PTHR24253">
    <property type="entry name" value="TRANSMEMBRANE PROTEASE SERINE"/>
    <property type="match status" value="1"/>
</dbReference>
<gene>
    <name evidence="10" type="primary">Prss27_2</name>
    <name evidence="10" type="ORF">GTO95_0000438</name>
</gene>
<keyword evidence="4 7" id="KW-0720">Serine protease</keyword>
<dbReference type="CDD" id="cd00190">
    <property type="entry name" value="Tryp_SPc"/>
    <property type="match status" value="1"/>
</dbReference>
<dbReference type="Proteomes" id="UP000736164">
    <property type="component" value="Unassembled WGS sequence"/>
</dbReference>
<evidence type="ECO:0000313" key="11">
    <source>
        <dbReference type="Proteomes" id="UP000736164"/>
    </source>
</evidence>
<dbReference type="InterPro" id="IPR001254">
    <property type="entry name" value="Trypsin_dom"/>
</dbReference>
<dbReference type="GO" id="GO:0004252">
    <property type="term" value="F:serine-type endopeptidase activity"/>
    <property type="evidence" value="ECO:0007669"/>
    <property type="project" value="InterPro"/>
</dbReference>
<keyword evidence="11" id="KW-1185">Reference proteome</keyword>
<name>A0A8J7P1X6_ATRSP</name>
<dbReference type="SUPFAM" id="SSF50494">
    <property type="entry name" value="Trypsin-like serine proteases"/>
    <property type="match status" value="1"/>
</dbReference>
<keyword evidence="2 8" id="KW-0732">Signal</keyword>
<feature type="chain" id="PRO_5035253031" evidence="8">
    <location>
        <begin position="24"/>
        <end position="311"/>
    </location>
</feature>
<evidence type="ECO:0000313" key="10">
    <source>
        <dbReference type="EMBL" id="MBN3323705.1"/>
    </source>
</evidence>
<dbReference type="SMART" id="SM00020">
    <property type="entry name" value="Tryp_SPc"/>
    <property type="match status" value="1"/>
</dbReference>
<dbReference type="PROSITE" id="PS00135">
    <property type="entry name" value="TRYPSIN_SER"/>
    <property type="match status" value="1"/>
</dbReference>
<evidence type="ECO:0000256" key="5">
    <source>
        <dbReference type="ARBA" id="ARBA00023157"/>
    </source>
</evidence>
<evidence type="ECO:0000256" key="3">
    <source>
        <dbReference type="ARBA" id="ARBA00022801"/>
    </source>
</evidence>
<dbReference type="PRINTS" id="PR00722">
    <property type="entry name" value="CHYMOTRYPSIN"/>
</dbReference>
<dbReference type="AlphaFoldDB" id="A0A8J7P1X6"/>
<reference evidence="10" key="1">
    <citation type="journal article" date="2021" name="Cell">
        <title>Tracing the genetic footprints of vertebrate landing in non-teleost ray-finned fishes.</title>
        <authorList>
            <person name="Bi X."/>
            <person name="Wang K."/>
            <person name="Yang L."/>
            <person name="Pan H."/>
            <person name="Jiang H."/>
            <person name="Wei Q."/>
            <person name="Fang M."/>
            <person name="Yu H."/>
            <person name="Zhu C."/>
            <person name="Cai Y."/>
            <person name="He Y."/>
            <person name="Gan X."/>
            <person name="Zeng H."/>
            <person name="Yu D."/>
            <person name="Zhu Y."/>
            <person name="Jiang H."/>
            <person name="Qiu Q."/>
            <person name="Yang H."/>
            <person name="Zhang Y.E."/>
            <person name="Wang W."/>
            <person name="Zhu M."/>
            <person name="He S."/>
            <person name="Zhang G."/>
        </authorList>
    </citation>
    <scope>NUCLEOTIDE SEQUENCE</scope>
    <source>
        <strain evidence="10">Allg_001</strain>
    </source>
</reference>
<accession>A0A8J7P1X6</accession>
<dbReference type="EMBL" id="JAAWVO010067065">
    <property type="protein sequence ID" value="MBN3323705.1"/>
    <property type="molecule type" value="Genomic_DNA"/>
</dbReference>
<comment type="caution">
    <text evidence="10">The sequence shown here is derived from an EMBL/GenBank/DDBJ whole genome shotgun (WGS) entry which is preliminary data.</text>
</comment>
<evidence type="ECO:0000256" key="8">
    <source>
        <dbReference type="SAM" id="SignalP"/>
    </source>
</evidence>
<evidence type="ECO:0000259" key="9">
    <source>
        <dbReference type="PROSITE" id="PS50240"/>
    </source>
</evidence>
<feature type="non-terminal residue" evidence="10">
    <location>
        <position position="311"/>
    </location>
</feature>
<evidence type="ECO:0000256" key="1">
    <source>
        <dbReference type="ARBA" id="ARBA00022670"/>
    </source>
</evidence>
<dbReference type="PROSITE" id="PS50240">
    <property type="entry name" value="TRYPSIN_DOM"/>
    <property type="match status" value="1"/>
</dbReference>
<sequence>MRTVCWPAATALLLTVGLWTCDAQVCGNPPLGNRIVGGQNAQEGAWPWQVDIQDNAKHICGGSLISDTWVLSAAHCFPKPASVSSYILYLGRYQLGGLNQYEQSRSITQVIVDSRYTEAILGYDIALVRMASAVTYTDYILPICLPDPAVVFPEGMNCYVTGWGNIGQDLSLPNPGTLQEVVVPLISSSTCNDMYQTPTAAFPTTTQILSDMICAGFQQGGKDSCQGDSGGPLVCAMVNHTWVQAGIVSFGDGCASPNRPGVYTKVTSYSSWVQSIVPDIALYGGAPHRPGPALAVLAHGLMSVLFATMLR</sequence>
<dbReference type="FunFam" id="2.40.10.10:FF:000024">
    <property type="entry name" value="Serine protease 53"/>
    <property type="match status" value="1"/>
</dbReference>
<proteinExistence type="predicted"/>